<feature type="compositionally biased region" description="Polar residues" evidence="1">
    <location>
        <begin position="72"/>
        <end position="82"/>
    </location>
</feature>
<protein>
    <submittedName>
        <fullName evidence="2">Uncharacterized protein</fullName>
    </submittedName>
</protein>
<accession>A0A5B0MH01</accession>
<name>A0A5B0MH01_PUCGR</name>
<comment type="caution">
    <text evidence="2">The sequence shown here is derived from an EMBL/GenBank/DDBJ whole genome shotgun (WGS) entry which is preliminary data.</text>
</comment>
<evidence type="ECO:0000313" key="2">
    <source>
        <dbReference type="EMBL" id="KAA1075276.1"/>
    </source>
</evidence>
<dbReference type="AlphaFoldDB" id="A0A5B0MH01"/>
<dbReference type="Proteomes" id="UP000324748">
    <property type="component" value="Unassembled WGS sequence"/>
</dbReference>
<evidence type="ECO:0000256" key="1">
    <source>
        <dbReference type="SAM" id="MobiDB-lite"/>
    </source>
</evidence>
<sequence length="155" mass="17392">MGVHNFSFKSTISTIPPVLFPTSPSTLQHSIHTTIQTQDRTSPIINIVVKPFTYSHKYKINLQANIRGHSTPPGSSDSQSRLPHQRPLGRIPRIRTSTQNAHPPNLHKHEQPPAYPNSTYKNHRTSFQLSIHGSLLESRVCPLPIILPSHNPTHT</sequence>
<gene>
    <name evidence="2" type="ORF">PGT21_032686</name>
</gene>
<feature type="region of interest" description="Disordered" evidence="1">
    <location>
        <begin position="66"/>
        <end position="121"/>
    </location>
</feature>
<dbReference type="EMBL" id="VSWC01000157">
    <property type="protein sequence ID" value="KAA1075276.1"/>
    <property type="molecule type" value="Genomic_DNA"/>
</dbReference>
<keyword evidence="3" id="KW-1185">Reference proteome</keyword>
<organism evidence="2 3">
    <name type="scientific">Puccinia graminis f. sp. tritici</name>
    <dbReference type="NCBI Taxonomy" id="56615"/>
    <lineage>
        <taxon>Eukaryota</taxon>
        <taxon>Fungi</taxon>
        <taxon>Dikarya</taxon>
        <taxon>Basidiomycota</taxon>
        <taxon>Pucciniomycotina</taxon>
        <taxon>Pucciniomycetes</taxon>
        <taxon>Pucciniales</taxon>
        <taxon>Pucciniaceae</taxon>
        <taxon>Puccinia</taxon>
    </lineage>
</organism>
<proteinExistence type="predicted"/>
<reference evidence="2 3" key="1">
    <citation type="submission" date="2019-05" db="EMBL/GenBank/DDBJ databases">
        <title>Emergence of the Ug99 lineage of the wheat stem rust pathogen through somatic hybridization.</title>
        <authorList>
            <person name="Li F."/>
            <person name="Upadhyaya N.M."/>
            <person name="Sperschneider J."/>
            <person name="Matny O."/>
            <person name="Nguyen-Phuc H."/>
            <person name="Mago R."/>
            <person name="Raley C."/>
            <person name="Miller M.E."/>
            <person name="Silverstein K.A.T."/>
            <person name="Henningsen E."/>
            <person name="Hirsch C.D."/>
            <person name="Visser B."/>
            <person name="Pretorius Z.A."/>
            <person name="Steffenson B.J."/>
            <person name="Schwessinger B."/>
            <person name="Dodds P.N."/>
            <person name="Figueroa M."/>
        </authorList>
    </citation>
    <scope>NUCLEOTIDE SEQUENCE [LARGE SCALE GENOMIC DNA]</scope>
    <source>
        <strain evidence="2">21-0</strain>
    </source>
</reference>
<evidence type="ECO:0000313" key="3">
    <source>
        <dbReference type="Proteomes" id="UP000324748"/>
    </source>
</evidence>